<keyword evidence="4" id="KW-1185">Reference proteome</keyword>
<organism evidence="3 4">
    <name type="scientific">Skeletonema marinoi</name>
    <dbReference type="NCBI Taxonomy" id="267567"/>
    <lineage>
        <taxon>Eukaryota</taxon>
        <taxon>Sar</taxon>
        <taxon>Stramenopiles</taxon>
        <taxon>Ochrophyta</taxon>
        <taxon>Bacillariophyta</taxon>
        <taxon>Coscinodiscophyceae</taxon>
        <taxon>Thalassiosirophycidae</taxon>
        <taxon>Thalassiosirales</taxon>
        <taxon>Skeletonemataceae</taxon>
        <taxon>Skeletonema</taxon>
        <taxon>Skeletonema marinoi-dohrnii complex</taxon>
    </lineage>
</organism>
<evidence type="ECO:0000313" key="4">
    <source>
        <dbReference type="Proteomes" id="UP001224775"/>
    </source>
</evidence>
<dbReference type="EMBL" id="JATAAI010000015">
    <property type="protein sequence ID" value="KAK1740586.1"/>
    <property type="molecule type" value="Genomic_DNA"/>
</dbReference>
<dbReference type="Pfam" id="PF00583">
    <property type="entry name" value="Acetyltransf_1"/>
    <property type="match status" value="1"/>
</dbReference>
<sequence>MKRWTVLTAATSCAIITSSSSCCCHAFAPPIHLDGSTFRSSSAAATTTTRVFLFDLKQRLNNQQRSLQQQQSRSRIPEEELYYLSRGFGFSSEEEEDFNDPLQLPYTIDLTASRSTRISDTNTENQAATSRLLLRHLEAEDIKSVLPEVVREFGAYEAPTSTGSKLGDEVATWIENFLFSFTVLVGLDQRVERRKKGYSANVPPDHNVVCLVEVTPVTNNNSDDAATTVSYTEQIVGIAELSWQPPDPTRNAPPFVLPYFAKDIISRFIPSNGGATNDKEDERKVPKGYVSNVLTWKSRRGLGYSRVLMAALEGIARRWGCDDIRLHVDADEVSGKVARGLYWSLGYEAVPDRGNNRVGYEWMGPSMANRGLYLVEGVPLLYLRKSLNEDVGMQ</sequence>
<dbReference type="PANTHER" id="PTHR47443">
    <property type="entry name" value="ACYL-COA N-ACYLTRANSFERASES (NAT) SUPERFAMILY PROTEIN"/>
    <property type="match status" value="1"/>
</dbReference>
<evidence type="ECO:0000313" key="3">
    <source>
        <dbReference type="EMBL" id="KAK1740586.1"/>
    </source>
</evidence>
<dbReference type="InterPro" id="IPR016181">
    <property type="entry name" value="Acyl_CoA_acyltransferase"/>
</dbReference>
<dbReference type="InterPro" id="IPR000182">
    <property type="entry name" value="GNAT_dom"/>
</dbReference>
<accession>A0AAD8Y6E5</accession>
<feature type="signal peptide" evidence="1">
    <location>
        <begin position="1"/>
        <end position="21"/>
    </location>
</feature>
<feature type="domain" description="N-acetyltransferase" evidence="2">
    <location>
        <begin position="212"/>
        <end position="368"/>
    </location>
</feature>
<dbReference type="GO" id="GO:0008080">
    <property type="term" value="F:N-acetyltransferase activity"/>
    <property type="evidence" value="ECO:0007669"/>
    <property type="project" value="TreeGrafter"/>
</dbReference>
<dbReference type="Gene3D" id="3.40.630.30">
    <property type="match status" value="1"/>
</dbReference>
<dbReference type="GO" id="GO:0009507">
    <property type="term" value="C:chloroplast"/>
    <property type="evidence" value="ECO:0007669"/>
    <property type="project" value="TreeGrafter"/>
</dbReference>
<dbReference type="SUPFAM" id="SSF55729">
    <property type="entry name" value="Acyl-CoA N-acyltransferases (Nat)"/>
    <property type="match status" value="1"/>
</dbReference>
<dbReference type="AlphaFoldDB" id="A0AAD8Y6E5"/>
<keyword evidence="1" id="KW-0732">Signal</keyword>
<evidence type="ECO:0000259" key="2">
    <source>
        <dbReference type="PROSITE" id="PS51186"/>
    </source>
</evidence>
<dbReference type="PROSITE" id="PS51257">
    <property type="entry name" value="PROKAR_LIPOPROTEIN"/>
    <property type="match status" value="1"/>
</dbReference>
<dbReference type="Proteomes" id="UP001224775">
    <property type="component" value="Unassembled WGS sequence"/>
</dbReference>
<comment type="caution">
    <text evidence="3">The sequence shown here is derived from an EMBL/GenBank/DDBJ whole genome shotgun (WGS) entry which is preliminary data.</text>
</comment>
<dbReference type="PROSITE" id="PS51186">
    <property type="entry name" value="GNAT"/>
    <property type="match status" value="1"/>
</dbReference>
<dbReference type="PANTHER" id="PTHR47443:SF3">
    <property type="entry name" value="GCN5-RELATED N-ACETYLTRANSFERASE 4, CHLOROPLASTIC"/>
    <property type="match status" value="1"/>
</dbReference>
<name>A0AAD8Y6E5_9STRA</name>
<proteinExistence type="predicted"/>
<gene>
    <name evidence="3" type="ORF">QTG54_008681</name>
</gene>
<protein>
    <recommendedName>
        <fullName evidence="2">N-acetyltransferase domain-containing protein</fullName>
    </recommendedName>
</protein>
<dbReference type="CDD" id="cd04301">
    <property type="entry name" value="NAT_SF"/>
    <property type="match status" value="1"/>
</dbReference>
<evidence type="ECO:0000256" key="1">
    <source>
        <dbReference type="SAM" id="SignalP"/>
    </source>
</evidence>
<feature type="chain" id="PRO_5042019576" description="N-acetyltransferase domain-containing protein" evidence="1">
    <location>
        <begin position="22"/>
        <end position="394"/>
    </location>
</feature>
<reference evidence="3" key="1">
    <citation type="submission" date="2023-06" db="EMBL/GenBank/DDBJ databases">
        <title>Survivors Of The Sea: Transcriptome response of Skeletonema marinoi to long-term dormancy.</title>
        <authorList>
            <person name="Pinder M.I.M."/>
            <person name="Kourtchenko O."/>
            <person name="Robertson E.K."/>
            <person name="Larsson T."/>
            <person name="Maumus F."/>
            <person name="Osuna-Cruz C.M."/>
            <person name="Vancaester E."/>
            <person name="Stenow R."/>
            <person name="Vandepoele K."/>
            <person name="Ploug H."/>
            <person name="Bruchert V."/>
            <person name="Godhe A."/>
            <person name="Topel M."/>
        </authorList>
    </citation>
    <scope>NUCLEOTIDE SEQUENCE</scope>
    <source>
        <strain evidence="3">R05AC</strain>
    </source>
</reference>